<dbReference type="OrthoDB" id="3545468at2759"/>
<protein>
    <submittedName>
        <fullName evidence="3">Uncharacterized protein</fullName>
    </submittedName>
</protein>
<dbReference type="Proteomes" id="UP000308092">
    <property type="component" value="Unassembled WGS sequence"/>
</dbReference>
<dbReference type="AlphaFoldDB" id="A0A4S3JVH2"/>
<dbReference type="EMBL" id="QUQM01000005">
    <property type="protein sequence ID" value="KAA8642944.1"/>
    <property type="molecule type" value="Genomic_DNA"/>
</dbReference>
<evidence type="ECO:0000313" key="3">
    <source>
        <dbReference type="EMBL" id="THC99439.1"/>
    </source>
</evidence>
<feature type="chain" id="PRO_5036358527" evidence="1">
    <location>
        <begin position="17"/>
        <end position="221"/>
    </location>
</feature>
<evidence type="ECO:0000313" key="2">
    <source>
        <dbReference type="EMBL" id="KAA8642944.1"/>
    </source>
</evidence>
<proteinExistence type="predicted"/>
<evidence type="ECO:0000256" key="1">
    <source>
        <dbReference type="SAM" id="SignalP"/>
    </source>
</evidence>
<gene>
    <name evidence="2" type="ORF">ATNIH1004_009705</name>
    <name evidence="3" type="ORF">EYZ11_001077</name>
</gene>
<keyword evidence="4" id="KW-1185">Reference proteome</keyword>
<name>A0A4S3JVH2_9EURO</name>
<dbReference type="RefSeq" id="XP_033422306.1">
    <property type="nucleotide sequence ID" value="XM_033574288.1"/>
</dbReference>
<evidence type="ECO:0000313" key="4">
    <source>
        <dbReference type="Proteomes" id="UP000308092"/>
    </source>
</evidence>
<dbReference type="Proteomes" id="UP000324241">
    <property type="component" value="Unassembled WGS sequence"/>
</dbReference>
<dbReference type="GeneID" id="54332407"/>
<sequence length="221" mass="23758">MALLFAGLSLLGTAVAKSVSIVPLEGGCAALPGYDASRGIAGPWTIEVNGCVNSTASNEPCSIEGYGSSAVYRILAGDNGVHQGYITIAHRNDIAKNPLRCNDASNSIEAWVPYGVSGYDWRSVRVANIPYSAPLMYGLEDKYSNPVLAYRLTVDGKPQDGIFLGAHNVTEWGIKYEQAEVGSFGNPYWFFRLLGPNSQDPQTGKELEEGESRTFIKINGS</sequence>
<reference evidence="2 5" key="2">
    <citation type="submission" date="2019-08" db="EMBL/GenBank/DDBJ databases">
        <title>The genome sequence of a newly discovered highly antifungal drug resistant Aspergillus species, Aspergillus tanneri NIH 1004.</title>
        <authorList>
            <person name="Mounaud S."/>
            <person name="Singh I."/>
            <person name="Joardar V."/>
            <person name="Pakala S."/>
            <person name="Pakala S."/>
            <person name="Venepally P."/>
            <person name="Chung J.K."/>
            <person name="Losada L."/>
            <person name="Nierman W.C."/>
        </authorList>
    </citation>
    <scope>NUCLEOTIDE SEQUENCE [LARGE SCALE GENOMIC DNA]</scope>
    <source>
        <strain evidence="2 5">NIH1004</strain>
    </source>
</reference>
<organism evidence="3 4">
    <name type="scientific">Aspergillus tanneri</name>
    <dbReference type="NCBI Taxonomy" id="1220188"/>
    <lineage>
        <taxon>Eukaryota</taxon>
        <taxon>Fungi</taxon>
        <taxon>Dikarya</taxon>
        <taxon>Ascomycota</taxon>
        <taxon>Pezizomycotina</taxon>
        <taxon>Eurotiomycetes</taxon>
        <taxon>Eurotiomycetidae</taxon>
        <taxon>Eurotiales</taxon>
        <taxon>Aspergillaceae</taxon>
        <taxon>Aspergillus</taxon>
        <taxon>Aspergillus subgen. Circumdati</taxon>
    </lineage>
</organism>
<comment type="caution">
    <text evidence="3">The sequence shown here is derived from an EMBL/GenBank/DDBJ whole genome shotgun (WGS) entry which is preliminary data.</text>
</comment>
<reference evidence="3 4" key="1">
    <citation type="submission" date="2019-03" db="EMBL/GenBank/DDBJ databases">
        <title>The genome sequence of a newly discovered highly antifungal drug resistant Aspergillus species, Aspergillus tanneri NIH 1004.</title>
        <authorList>
            <person name="Mounaud S."/>
            <person name="Singh I."/>
            <person name="Joardar V."/>
            <person name="Pakala S."/>
            <person name="Pakala S."/>
            <person name="Venepally P."/>
            <person name="Hoover J."/>
            <person name="Nierman W."/>
            <person name="Chung J."/>
            <person name="Losada L."/>
        </authorList>
    </citation>
    <scope>NUCLEOTIDE SEQUENCE [LARGE SCALE GENOMIC DNA]</scope>
    <source>
        <strain evidence="3 4">NIH1004</strain>
    </source>
</reference>
<evidence type="ECO:0000313" key="5">
    <source>
        <dbReference type="Proteomes" id="UP000324241"/>
    </source>
</evidence>
<accession>A0A4S3JVH2</accession>
<dbReference type="EMBL" id="SOSA01000018">
    <property type="protein sequence ID" value="THC99439.1"/>
    <property type="molecule type" value="Genomic_DNA"/>
</dbReference>
<dbReference type="VEuPathDB" id="FungiDB:EYZ11_001077"/>
<keyword evidence="1" id="KW-0732">Signal</keyword>
<feature type="signal peptide" evidence="1">
    <location>
        <begin position="1"/>
        <end position="16"/>
    </location>
</feature>